<reference evidence="3 5" key="2">
    <citation type="submission" date="2016-09" db="EMBL/GenBank/DDBJ databases">
        <title>Genome Sequence of Salegentibacter salarius,Isolated from a Marine Solar Saltern of the Yellow Sea in South Korea.</title>
        <authorList>
            <person name="Zheng Q."/>
            <person name="Liu Y."/>
        </authorList>
    </citation>
    <scope>NUCLEOTIDE SEQUENCE [LARGE SCALE GENOMIC DNA]</scope>
    <source>
        <strain evidence="3 5">KCTC 12974</strain>
    </source>
</reference>
<evidence type="ECO:0000313" key="3">
    <source>
        <dbReference type="EMBL" id="OEY71913.1"/>
    </source>
</evidence>
<keyword evidence="2" id="KW-0472">Membrane</keyword>
<keyword evidence="2" id="KW-1133">Transmembrane helix</keyword>
<sequence length="195" mass="22874">MNWDETFRLIFAALASVGGAGAIIVGFSKYLGELFSKKYEQKLIAKFQNQINEYQNKLDILKTTTLRYSDRQFELYSILWSSLQNLKISADNLWEKANSKNLVNFSKQLRETKIEIEKASLFIEDVHYKELAGIIKHFSEFEIGKKMLIDYRKTTQLEEHLIERQMIAGNQRVKNRYNELILIIKSDLKKQLKGE</sequence>
<keyword evidence="1" id="KW-0175">Coiled coil</keyword>
<keyword evidence="2" id="KW-0812">Transmembrane</keyword>
<evidence type="ECO:0000256" key="2">
    <source>
        <dbReference type="SAM" id="Phobius"/>
    </source>
</evidence>
<evidence type="ECO:0000313" key="5">
    <source>
        <dbReference type="Proteomes" id="UP000176009"/>
    </source>
</evidence>
<dbReference type="OrthoDB" id="1454509at2"/>
<accession>A0A2N0TRA0</accession>
<feature type="transmembrane region" description="Helical" evidence="2">
    <location>
        <begin position="6"/>
        <end position="28"/>
    </location>
</feature>
<dbReference type="RefSeq" id="WP_070054817.1">
    <property type="nucleotide sequence ID" value="NZ_FVZF01000039.1"/>
</dbReference>
<evidence type="ECO:0000313" key="6">
    <source>
        <dbReference type="Proteomes" id="UP000232533"/>
    </source>
</evidence>
<evidence type="ECO:0000256" key="1">
    <source>
        <dbReference type="SAM" id="Coils"/>
    </source>
</evidence>
<dbReference type="AlphaFoldDB" id="A0A2N0TRA0"/>
<comment type="caution">
    <text evidence="4">The sequence shown here is derived from an EMBL/GenBank/DDBJ whole genome shotgun (WGS) entry which is preliminary data.</text>
</comment>
<feature type="coiled-coil region" evidence="1">
    <location>
        <begin position="37"/>
        <end position="64"/>
    </location>
</feature>
<dbReference type="Proteomes" id="UP000176009">
    <property type="component" value="Unassembled WGS sequence"/>
</dbReference>
<dbReference type="EMBL" id="MJBR01000033">
    <property type="protein sequence ID" value="OEY71913.1"/>
    <property type="molecule type" value="Genomic_DNA"/>
</dbReference>
<gene>
    <name evidence="4" type="ORF">APR40_14920</name>
    <name evidence="3" type="ORF">BHS39_14950</name>
</gene>
<protein>
    <submittedName>
        <fullName evidence="4">Uncharacterized protein</fullName>
    </submittedName>
</protein>
<name>A0A2N0TRA0_9FLAO</name>
<evidence type="ECO:0000313" key="4">
    <source>
        <dbReference type="EMBL" id="PKD17261.1"/>
    </source>
</evidence>
<keyword evidence="5" id="KW-1185">Reference proteome</keyword>
<dbReference type="Proteomes" id="UP000232533">
    <property type="component" value="Unassembled WGS sequence"/>
</dbReference>
<proteinExistence type="predicted"/>
<dbReference type="EMBL" id="LKTR01000039">
    <property type="protein sequence ID" value="PKD17261.1"/>
    <property type="molecule type" value="Genomic_DNA"/>
</dbReference>
<reference evidence="4 6" key="1">
    <citation type="submission" date="2015-10" db="EMBL/GenBank/DDBJ databases">
        <title>Draft genome sequence of Salegentibacter salinarum KCTC 12975.</title>
        <authorList>
            <person name="Lin W."/>
            <person name="Zheng Q."/>
        </authorList>
    </citation>
    <scope>NUCLEOTIDE SEQUENCE [LARGE SCALE GENOMIC DNA]</scope>
    <source>
        <strain evidence="4 6">KCTC 12974</strain>
    </source>
</reference>
<organism evidence="4 6">
    <name type="scientific">Salegentibacter salarius</name>
    <dbReference type="NCBI Taxonomy" id="435906"/>
    <lineage>
        <taxon>Bacteria</taxon>
        <taxon>Pseudomonadati</taxon>
        <taxon>Bacteroidota</taxon>
        <taxon>Flavobacteriia</taxon>
        <taxon>Flavobacteriales</taxon>
        <taxon>Flavobacteriaceae</taxon>
        <taxon>Salegentibacter</taxon>
    </lineage>
</organism>